<dbReference type="Pfam" id="PF00582">
    <property type="entry name" value="Usp"/>
    <property type="match status" value="1"/>
</dbReference>
<protein>
    <submittedName>
        <fullName evidence="3">Universal stress protein</fullName>
    </submittedName>
    <submittedName>
        <fullName evidence="4">UspA domain-containing protein</fullName>
    </submittedName>
</protein>
<evidence type="ECO:0000313" key="3">
    <source>
        <dbReference type="EMBL" id="AUT73737.1"/>
    </source>
</evidence>
<dbReference type="InterPro" id="IPR006016">
    <property type="entry name" value="UspA"/>
</dbReference>
<sequence>MFTHLLVPTDGSALSESAILLAVTLAGENKAKMTALHVIPEFHVFAYGPEMLADTEERFLQVAHQHADDYLGAVMKEASLAGVECETVTATRAHPYEAIISVAIQQKCDLIVMASHGRRGVRALLLGSETQKVLTHSDIPVLVVRSSVTPEAASGKEHGTPRDLGQ</sequence>
<evidence type="ECO:0000256" key="1">
    <source>
        <dbReference type="ARBA" id="ARBA00008791"/>
    </source>
</evidence>
<dbReference type="PANTHER" id="PTHR46268">
    <property type="entry name" value="STRESS RESPONSE PROTEIN NHAX"/>
    <property type="match status" value="1"/>
</dbReference>
<dbReference type="AlphaFoldDB" id="A0AAJ4VMI5"/>
<evidence type="ECO:0000259" key="2">
    <source>
        <dbReference type="Pfam" id="PF00582"/>
    </source>
</evidence>
<dbReference type="SUPFAM" id="SSF52402">
    <property type="entry name" value="Adenine nucleotide alpha hydrolases-like"/>
    <property type="match status" value="1"/>
</dbReference>
<dbReference type="InterPro" id="IPR014729">
    <property type="entry name" value="Rossmann-like_a/b/a_fold"/>
</dbReference>
<evidence type="ECO:0000313" key="5">
    <source>
        <dbReference type="Proteomes" id="UP000004980"/>
    </source>
</evidence>
<dbReference type="Gene3D" id="3.40.50.620">
    <property type="entry name" value="HUPs"/>
    <property type="match status" value="1"/>
</dbReference>
<comment type="similarity">
    <text evidence="1">Belongs to the universal stress protein A family.</text>
</comment>
<dbReference type="GeneID" id="55533708"/>
<organism evidence="3 6">
    <name type="scientific">Paraburkholderia hospita</name>
    <dbReference type="NCBI Taxonomy" id="169430"/>
    <lineage>
        <taxon>Bacteria</taxon>
        <taxon>Pseudomonadati</taxon>
        <taxon>Pseudomonadota</taxon>
        <taxon>Betaproteobacteria</taxon>
        <taxon>Burkholderiales</taxon>
        <taxon>Burkholderiaceae</taxon>
        <taxon>Paraburkholderia</taxon>
    </lineage>
</organism>
<evidence type="ECO:0000313" key="4">
    <source>
        <dbReference type="EMBL" id="EIM95127.1"/>
    </source>
</evidence>
<dbReference type="RefSeq" id="WP_009770019.1">
    <property type="nucleotide sequence ID" value="NZ_AKAU01000256.1"/>
</dbReference>
<name>A0AAJ4VMI5_9BURK</name>
<reference evidence="3 6" key="2">
    <citation type="submission" date="2018-01" db="EMBL/GenBank/DDBJ databases">
        <title>Species boundaries and ecological features among Paraburkholderia terrae DSMZ17804T, P. hospita DSMZ17164T and P. caribensis DSMZ13236T.</title>
        <authorList>
            <person name="Pratama A.A."/>
        </authorList>
    </citation>
    <scope>NUCLEOTIDE SEQUENCE [LARGE SCALE GENOMIC DNA]</scope>
    <source>
        <strain evidence="3 6">DSM 17164</strain>
    </source>
</reference>
<dbReference type="PANTHER" id="PTHR46268:SF6">
    <property type="entry name" value="UNIVERSAL STRESS PROTEIN UP12"/>
    <property type="match status" value="1"/>
</dbReference>
<dbReference type="Proteomes" id="UP000236649">
    <property type="component" value="Chromosome 3"/>
</dbReference>
<accession>A0AAJ4VMI5</accession>
<proteinExistence type="inferred from homology"/>
<dbReference type="Proteomes" id="UP000004980">
    <property type="component" value="Unassembled WGS sequence"/>
</dbReference>
<dbReference type="InterPro" id="IPR006015">
    <property type="entry name" value="Universal_stress_UspA"/>
</dbReference>
<dbReference type="CDD" id="cd00293">
    <property type="entry name" value="USP-like"/>
    <property type="match status" value="1"/>
</dbReference>
<evidence type="ECO:0000313" key="6">
    <source>
        <dbReference type="Proteomes" id="UP000236649"/>
    </source>
</evidence>
<dbReference type="KEGG" id="phs:C2L64_36015"/>
<feature type="domain" description="UspA" evidence="2">
    <location>
        <begin position="1"/>
        <end position="145"/>
    </location>
</feature>
<reference evidence="4 5" key="1">
    <citation type="journal article" date="2012" name="J. Bacteriol.">
        <title>Draft Genome Sequence of the Soil Bacterium Burkholderia terrae Strain BS001, Which Interacts with Fungal Surface Structures.</title>
        <authorList>
            <person name="Nazir R."/>
            <person name="Hansen M.A."/>
            <person name="Sorensen S."/>
            <person name="van Elsas J.D."/>
        </authorList>
    </citation>
    <scope>NUCLEOTIDE SEQUENCE [LARGE SCALE GENOMIC DNA]</scope>
    <source>
        <strain evidence="4 5">BS001</strain>
    </source>
</reference>
<dbReference type="EMBL" id="AKAU01000256">
    <property type="protein sequence ID" value="EIM95127.1"/>
    <property type="molecule type" value="Genomic_DNA"/>
</dbReference>
<dbReference type="PRINTS" id="PR01438">
    <property type="entry name" value="UNVRSLSTRESS"/>
</dbReference>
<dbReference type="EMBL" id="CP026107">
    <property type="protein sequence ID" value="AUT73737.1"/>
    <property type="molecule type" value="Genomic_DNA"/>
</dbReference>
<gene>
    <name evidence="3" type="ORF">C2L64_36015</name>
    <name evidence="4" type="ORF">WQE_41144</name>
</gene>
<keyword evidence="5" id="KW-1185">Reference proteome</keyword>